<dbReference type="FunFam" id="3.10.20.30:FF:000002">
    <property type="entry name" value="GTP pyrophosphokinase (RelA/SpoT)"/>
    <property type="match status" value="1"/>
</dbReference>
<dbReference type="CDD" id="cd05399">
    <property type="entry name" value="NT_Rel-Spo_like"/>
    <property type="match status" value="1"/>
</dbReference>
<dbReference type="Gene3D" id="1.10.3210.10">
    <property type="entry name" value="Hypothetical protein af1432"/>
    <property type="match status" value="1"/>
</dbReference>
<dbReference type="PROSITE" id="PS51671">
    <property type="entry name" value="ACT"/>
    <property type="match status" value="1"/>
</dbReference>
<dbReference type="SUPFAM" id="SSF81301">
    <property type="entry name" value="Nucleotidyltransferase"/>
    <property type="match status" value="1"/>
</dbReference>
<comment type="caution">
    <text evidence="9">The sequence shown here is derived from an EMBL/GenBank/DDBJ whole genome shotgun (WGS) entry which is preliminary data.</text>
</comment>
<comment type="similarity">
    <text evidence="5">Belongs to the relA/spoT family.</text>
</comment>
<organism evidence="9 10">
    <name type="scientific">SAR86 cluster bacterium</name>
    <dbReference type="NCBI Taxonomy" id="2030880"/>
    <lineage>
        <taxon>Bacteria</taxon>
        <taxon>Pseudomonadati</taxon>
        <taxon>Pseudomonadota</taxon>
        <taxon>Gammaproteobacteria</taxon>
        <taxon>SAR86 cluster</taxon>
    </lineage>
</organism>
<dbReference type="FunFam" id="1.10.3210.10:FF:000001">
    <property type="entry name" value="GTP pyrophosphokinase RelA"/>
    <property type="match status" value="1"/>
</dbReference>
<evidence type="ECO:0000256" key="5">
    <source>
        <dbReference type="RuleBase" id="RU003847"/>
    </source>
</evidence>
<dbReference type="PANTHER" id="PTHR21262">
    <property type="entry name" value="GUANOSINE-3',5'-BIS DIPHOSPHATE 3'-PYROPHOSPHOHYDROLASE"/>
    <property type="match status" value="1"/>
</dbReference>
<feature type="domain" description="HD" evidence="7">
    <location>
        <begin position="58"/>
        <end position="157"/>
    </location>
</feature>
<dbReference type="SMART" id="SM00471">
    <property type="entry name" value="HDc"/>
    <property type="match status" value="1"/>
</dbReference>
<comment type="pathway">
    <text evidence="2">Purine metabolism; ppGpp biosynthesis; ppGpp from GDP: step 1/1.</text>
</comment>
<dbReference type="EC" id="3.1.7.2" evidence="3"/>
<dbReference type="Proteomes" id="UP000252147">
    <property type="component" value="Unassembled WGS sequence"/>
</dbReference>
<name>A0A368BPX5_9GAMM</name>
<proteinExistence type="inferred from homology"/>
<dbReference type="InterPro" id="IPR002912">
    <property type="entry name" value="ACT_dom"/>
</dbReference>
<dbReference type="GO" id="GO:0042594">
    <property type="term" value="P:response to starvation"/>
    <property type="evidence" value="ECO:0007669"/>
    <property type="project" value="TreeGrafter"/>
</dbReference>
<dbReference type="SUPFAM" id="SSF109604">
    <property type="entry name" value="HD-domain/PDEase-like"/>
    <property type="match status" value="1"/>
</dbReference>
<dbReference type="GO" id="GO:0015970">
    <property type="term" value="P:guanosine tetraphosphate biosynthetic process"/>
    <property type="evidence" value="ECO:0007669"/>
    <property type="project" value="UniProtKB-UniPathway"/>
</dbReference>
<evidence type="ECO:0000256" key="4">
    <source>
        <dbReference type="ARBA" id="ARBA00047968"/>
    </source>
</evidence>
<dbReference type="InterPro" id="IPR043519">
    <property type="entry name" value="NT_sf"/>
</dbReference>
<dbReference type="InterPro" id="IPR004095">
    <property type="entry name" value="TGS"/>
</dbReference>
<dbReference type="CDD" id="cd00077">
    <property type="entry name" value="HDc"/>
    <property type="match status" value="1"/>
</dbReference>
<dbReference type="InterPro" id="IPR003607">
    <property type="entry name" value="HD/PDEase_dom"/>
</dbReference>
<evidence type="ECO:0000259" key="7">
    <source>
        <dbReference type="PROSITE" id="PS51831"/>
    </source>
</evidence>
<feature type="domain" description="TGS" evidence="8">
    <location>
        <begin position="395"/>
        <end position="458"/>
    </location>
</feature>
<reference evidence="9 10" key="1">
    <citation type="journal article" date="2018" name="Microbiome">
        <title>Fine metagenomic profile of the Mediterranean stratified and mixed water columns revealed by assembly and recruitment.</title>
        <authorList>
            <person name="Haro-Moreno J.M."/>
            <person name="Lopez-Perez M."/>
            <person name="De La Torre J.R."/>
            <person name="Picazo A."/>
            <person name="Camacho A."/>
            <person name="Rodriguez-Valera F."/>
        </authorList>
    </citation>
    <scope>NUCLEOTIDE SEQUENCE [LARGE SCALE GENOMIC DNA]</scope>
    <source>
        <strain evidence="9">MED-G83</strain>
    </source>
</reference>
<dbReference type="PANTHER" id="PTHR21262:SF36">
    <property type="entry name" value="BIFUNCTIONAL (P)PPGPP SYNTHASE_HYDROLASE SPOT"/>
    <property type="match status" value="1"/>
</dbReference>
<comment type="catalytic activity">
    <reaction evidence="4">
        <text>guanosine 3',5'-bis(diphosphate) + H2O = GDP + diphosphate + H(+)</text>
        <dbReference type="Rhea" id="RHEA:14253"/>
        <dbReference type="ChEBI" id="CHEBI:15377"/>
        <dbReference type="ChEBI" id="CHEBI:15378"/>
        <dbReference type="ChEBI" id="CHEBI:33019"/>
        <dbReference type="ChEBI" id="CHEBI:58189"/>
        <dbReference type="ChEBI" id="CHEBI:77828"/>
        <dbReference type="EC" id="3.1.7.2"/>
    </reaction>
</comment>
<evidence type="ECO:0000313" key="9">
    <source>
        <dbReference type="EMBL" id="RCL39340.1"/>
    </source>
</evidence>
<dbReference type="EMBL" id="QOPD01000001">
    <property type="protein sequence ID" value="RCL39340.1"/>
    <property type="molecule type" value="Genomic_DNA"/>
</dbReference>
<dbReference type="CDD" id="cd04876">
    <property type="entry name" value="ACT_RelA-SpoT"/>
    <property type="match status" value="1"/>
</dbReference>
<dbReference type="PROSITE" id="PS51880">
    <property type="entry name" value="TGS"/>
    <property type="match status" value="1"/>
</dbReference>
<dbReference type="UniPathway" id="UPA00908">
    <property type="reaction ID" value="UER00886"/>
</dbReference>
<dbReference type="Gene3D" id="3.30.70.260">
    <property type="match status" value="1"/>
</dbReference>
<dbReference type="InterPro" id="IPR012675">
    <property type="entry name" value="Beta-grasp_dom_sf"/>
</dbReference>
<dbReference type="Gene3D" id="3.30.460.10">
    <property type="entry name" value="Beta Polymerase, domain 2"/>
    <property type="match status" value="1"/>
</dbReference>
<evidence type="ECO:0000256" key="1">
    <source>
        <dbReference type="ARBA" id="ARBA00022801"/>
    </source>
</evidence>
<dbReference type="Pfam" id="PF02824">
    <property type="entry name" value="TGS"/>
    <property type="match status" value="1"/>
</dbReference>
<dbReference type="Gene3D" id="3.10.20.30">
    <property type="match status" value="1"/>
</dbReference>
<evidence type="ECO:0000256" key="2">
    <source>
        <dbReference type="ARBA" id="ARBA00024329"/>
    </source>
</evidence>
<dbReference type="InterPro" id="IPR045865">
    <property type="entry name" value="ACT-like_dom_sf"/>
</dbReference>
<dbReference type="InterPro" id="IPR012676">
    <property type="entry name" value="TGS-like"/>
</dbReference>
<keyword evidence="1 9" id="KW-0378">Hydrolase</keyword>
<evidence type="ECO:0000256" key="3">
    <source>
        <dbReference type="ARBA" id="ARBA00024387"/>
    </source>
</evidence>
<gene>
    <name evidence="9" type="ORF">DBW97_01020</name>
</gene>
<dbReference type="SMART" id="SM00954">
    <property type="entry name" value="RelA_SpoT"/>
    <property type="match status" value="1"/>
</dbReference>
<dbReference type="Pfam" id="PF13328">
    <property type="entry name" value="HD_4"/>
    <property type="match status" value="1"/>
</dbReference>
<evidence type="ECO:0000313" key="10">
    <source>
        <dbReference type="Proteomes" id="UP000252147"/>
    </source>
</evidence>
<dbReference type="GO" id="GO:0008893">
    <property type="term" value="F:guanosine-3',5'-bis(diphosphate) 3'-diphosphatase activity"/>
    <property type="evidence" value="ECO:0007669"/>
    <property type="project" value="UniProtKB-EC"/>
</dbReference>
<dbReference type="GO" id="GO:0005886">
    <property type="term" value="C:plasma membrane"/>
    <property type="evidence" value="ECO:0007669"/>
    <property type="project" value="TreeGrafter"/>
</dbReference>
<dbReference type="GO" id="GO:0015949">
    <property type="term" value="P:nucleobase-containing small molecule interconversion"/>
    <property type="evidence" value="ECO:0007669"/>
    <property type="project" value="UniProtKB-ARBA"/>
</dbReference>
<dbReference type="FunFam" id="3.30.460.10:FF:000001">
    <property type="entry name" value="GTP pyrophosphokinase RelA"/>
    <property type="match status" value="1"/>
</dbReference>
<dbReference type="PROSITE" id="PS51831">
    <property type="entry name" value="HD"/>
    <property type="match status" value="1"/>
</dbReference>
<feature type="domain" description="ACT" evidence="6">
    <location>
        <begin position="641"/>
        <end position="715"/>
    </location>
</feature>
<evidence type="ECO:0000259" key="8">
    <source>
        <dbReference type="PROSITE" id="PS51880"/>
    </source>
</evidence>
<dbReference type="GO" id="GO:0008728">
    <property type="term" value="F:GTP diphosphokinase activity"/>
    <property type="evidence" value="ECO:0007669"/>
    <property type="project" value="TreeGrafter"/>
</dbReference>
<dbReference type="AlphaFoldDB" id="A0A368BPX5"/>
<dbReference type="Pfam" id="PF04607">
    <property type="entry name" value="RelA_SpoT"/>
    <property type="match status" value="1"/>
</dbReference>
<comment type="function">
    <text evidence="5">In eubacteria ppGpp (guanosine 3'-diphosphate 5'-diphosphate) is a mediator of the stringent response that coordinates a variety of cellular activities in response to changes in nutritional abundance.</text>
</comment>
<dbReference type="InterPro" id="IPR007685">
    <property type="entry name" value="RelA_SpoT"/>
</dbReference>
<dbReference type="SUPFAM" id="SSF55021">
    <property type="entry name" value="ACT-like"/>
    <property type="match status" value="1"/>
</dbReference>
<accession>A0A368BPX5</accession>
<dbReference type="NCBIfam" id="TIGR00691">
    <property type="entry name" value="spoT_relA"/>
    <property type="match status" value="1"/>
</dbReference>
<dbReference type="InterPro" id="IPR004811">
    <property type="entry name" value="RelA/Spo_fam"/>
</dbReference>
<protein>
    <recommendedName>
        <fullName evidence="3">guanosine-3',5'-bis(diphosphate) 3'-diphosphatase</fullName>
        <ecNumber evidence="3">3.1.7.2</ecNumber>
    </recommendedName>
</protein>
<evidence type="ECO:0000259" key="6">
    <source>
        <dbReference type="PROSITE" id="PS51671"/>
    </source>
</evidence>
<sequence length="715" mass="80160">MFDTLSIFKKPQTSKLSEELDQLSKIYLNPLSSQKIKKAIEFADRAHEGQFRKSGEPFLTHPINVGLILASLKMDADTIIAGLLHDVVEDCDISLSKVRQEFGRNVSLLVNGVTKLLQLDEKMKGSSQAENFQKMALATAEDVRVVIIKLADRLHNLKTIEHLPREKQIKKCKETMELYAPLAHQIGMHKMATELEDISFKTIHPIRNKLILDALKKSDLDKKTLVSKVKNALRKKFKDANLEVKITGREKRIYSIYKKMKKKKSFSNIYDVFGFRIIVQKAEDCYKALGIVHNLFTPITGRFKDYIAVPKMNGYQAIHTSVMTFDAIPLEVQIQTDAMETFASFGIASHGLYKTNVSNDLIQAKTRQLVQRLTEAKNRSATSSEFLENIKSDFKGKEVYVFSPNGRIYSLKAGATPVDYAYAVHSTLGSYCLTCEIDKKLSPLSTVLKSGQTIEIIKSKKKNVNPDWLNFVVTSKAITEIKKDLKSIKISDARAYGKGLLEESLQDSGIDLKEFPNERLKEVFNVLGARSLNQLMVDIGSGKRTSNFVSESFAEALRGKKRNISRVVTELRVGSSKKYGAIKYPECCYPVSGDPSLAVHNESGITIHRSECQNLQSFLNKPGKCSNVLWEKEDGSNFLTSLLITIKNEPGVLADISKLIAGASSNIESVSTKTLDENFVELNIKTSVKDLDHLDLIFAKLKNNKTVTKILRQTS</sequence>
<dbReference type="SUPFAM" id="SSF81271">
    <property type="entry name" value="TGS-like"/>
    <property type="match status" value="1"/>
</dbReference>
<dbReference type="InterPro" id="IPR006674">
    <property type="entry name" value="HD_domain"/>
</dbReference>
<dbReference type="Pfam" id="PF13291">
    <property type="entry name" value="ACT_4"/>
    <property type="match status" value="1"/>
</dbReference>